<feature type="region of interest" description="Disordered" evidence="1">
    <location>
        <begin position="1"/>
        <end position="27"/>
    </location>
</feature>
<dbReference type="OrthoDB" id="410721at2759"/>
<organism evidence="2 3">
    <name type="scientific">Liparis tanakae</name>
    <name type="common">Tanaka's snailfish</name>
    <dbReference type="NCBI Taxonomy" id="230148"/>
    <lineage>
        <taxon>Eukaryota</taxon>
        <taxon>Metazoa</taxon>
        <taxon>Chordata</taxon>
        <taxon>Craniata</taxon>
        <taxon>Vertebrata</taxon>
        <taxon>Euteleostomi</taxon>
        <taxon>Actinopterygii</taxon>
        <taxon>Neopterygii</taxon>
        <taxon>Teleostei</taxon>
        <taxon>Neoteleostei</taxon>
        <taxon>Acanthomorphata</taxon>
        <taxon>Eupercaria</taxon>
        <taxon>Perciformes</taxon>
        <taxon>Cottioidei</taxon>
        <taxon>Cottales</taxon>
        <taxon>Liparidae</taxon>
        <taxon>Liparis</taxon>
    </lineage>
</organism>
<protein>
    <submittedName>
        <fullName evidence="2">Uncharacterized protein</fullName>
    </submittedName>
</protein>
<dbReference type="Proteomes" id="UP000314294">
    <property type="component" value="Unassembled WGS sequence"/>
</dbReference>
<reference evidence="2 3" key="1">
    <citation type="submission" date="2019-03" db="EMBL/GenBank/DDBJ databases">
        <title>First draft genome of Liparis tanakae, snailfish: a comprehensive survey of snailfish specific genes.</title>
        <authorList>
            <person name="Kim W."/>
            <person name="Song I."/>
            <person name="Jeong J.-H."/>
            <person name="Kim D."/>
            <person name="Kim S."/>
            <person name="Ryu S."/>
            <person name="Song J.Y."/>
            <person name="Lee S.K."/>
        </authorList>
    </citation>
    <scope>NUCLEOTIDE SEQUENCE [LARGE SCALE GENOMIC DNA]</scope>
    <source>
        <tissue evidence="2">Muscle</tissue>
    </source>
</reference>
<dbReference type="EMBL" id="SRLO01000154">
    <property type="protein sequence ID" value="TNN71159.1"/>
    <property type="molecule type" value="Genomic_DNA"/>
</dbReference>
<sequence length="237" mass="27109">MMPNLGSKKKDNPSRLDRNTDDLPKLSNEMQLSIMMKVKRGELSIEDALHQARMEQDGKLLKPTTVAEEETQPKQYNFSVHKHSHYRWQKRVLQIDFKTKMLCSIEKGIIKRQLPFHTVKSCDDGMMKLVNQIIYGNIYSDDAETRQQPEASQRLQEGVLLLHRGGLASFRWVKYEVQLHPDQLLLAPSRRRGPDEAEATSRVSSSIVIHLSGGDASVQKPNGSDAFTLITHKNEYQ</sequence>
<proteinExistence type="predicted"/>
<comment type="caution">
    <text evidence="2">The sequence shown here is derived from an EMBL/GenBank/DDBJ whole genome shotgun (WGS) entry which is preliminary data.</text>
</comment>
<feature type="compositionally biased region" description="Basic and acidic residues" evidence="1">
    <location>
        <begin position="8"/>
        <end position="24"/>
    </location>
</feature>
<accession>A0A4Z2HZ80</accession>
<evidence type="ECO:0000313" key="3">
    <source>
        <dbReference type="Proteomes" id="UP000314294"/>
    </source>
</evidence>
<gene>
    <name evidence="2" type="ORF">EYF80_018679</name>
</gene>
<evidence type="ECO:0000256" key="1">
    <source>
        <dbReference type="SAM" id="MobiDB-lite"/>
    </source>
</evidence>
<name>A0A4Z2HZ80_9TELE</name>
<evidence type="ECO:0000313" key="2">
    <source>
        <dbReference type="EMBL" id="TNN71159.1"/>
    </source>
</evidence>
<keyword evidence="3" id="KW-1185">Reference proteome</keyword>
<dbReference type="AlphaFoldDB" id="A0A4Z2HZ80"/>